<reference evidence="3" key="1">
    <citation type="journal article" date="2019" name="Int. J. Syst. Evol. Microbiol.">
        <title>The Global Catalogue of Microorganisms (GCM) 10K type strain sequencing project: providing services to taxonomists for standard genome sequencing and annotation.</title>
        <authorList>
            <consortium name="The Broad Institute Genomics Platform"/>
            <consortium name="The Broad Institute Genome Sequencing Center for Infectious Disease"/>
            <person name="Wu L."/>
            <person name="Ma J."/>
        </authorList>
    </citation>
    <scope>NUCLEOTIDE SEQUENCE [LARGE SCALE GENOMIC DNA]</scope>
    <source>
        <strain evidence="3">CGMCC 1.13681</strain>
    </source>
</reference>
<name>A0ABW2GFK2_9ACTN</name>
<keyword evidence="1" id="KW-0472">Membrane</keyword>
<keyword evidence="1" id="KW-0812">Transmembrane</keyword>
<accession>A0ABW2GFK2</accession>
<protein>
    <submittedName>
        <fullName evidence="2">Uncharacterized protein</fullName>
    </submittedName>
</protein>
<gene>
    <name evidence="2" type="ORF">ACFQLX_07870</name>
</gene>
<keyword evidence="1" id="KW-1133">Transmembrane helix</keyword>
<feature type="transmembrane region" description="Helical" evidence="1">
    <location>
        <begin position="6"/>
        <end position="36"/>
    </location>
</feature>
<keyword evidence="3" id="KW-1185">Reference proteome</keyword>
<evidence type="ECO:0000313" key="2">
    <source>
        <dbReference type="EMBL" id="MFC7218085.1"/>
    </source>
</evidence>
<dbReference type="Proteomes" id="UP001596413">
    <property type="component" value="Unassembled WGS sequence"/>
</dbReference>
<dbReference type="RefSeq" id="WP_386413359.1">
    <property type="nucleotide sequence ID" value="NZ_JBHSZO010000009.1"/>
</dbReference>
<evidence type="ECO:0000313" key="3">
    <source>
        <dbReference type="Proteomes" id="UP001596413"/>
    </source>
</evidence>
<comment type="caution">
    <text evidence="2">The sequence shown here is derived from an EMBL/GenBank/DDBJ whole genome shotgun (WGS) entry which is preliminary data.</text>
</comment>
<evidence type="ECO:0000256" key="1">
    <source>
        <dbReference type="SAM" id="Phobius"/>
    </source>
</evidence>
<organism evidence="2 3">
    <name type="scientific">Streptomyces polyrhachis</name>
    <dbReference type="NCBI Taxonomy" id="1282885"/>
    <lineage>
        <taxon>Bacteria</taxon>
        <taxon>Bacillati</taxon>
        <taxon>Actinomycetota</taxon>
        <taxon>Actinomycetes</taxon>
        <taxon>Kitasatosporales</taxon>
        <taxon>Streptomycetaceae</taxon>
        <taxon>Streptomyces</taxon>
    </lineage>
</organism>
<sequence>MPALIVLILVVLIALGFLNSVFWVGAAVLAFGLMYYGRGGTRHEGFGTDPDYRDYRAYRDRRDRWDRRYRRQRQSRWSRQARRDERDHG</sequence>
<dbReference type="EMBL" id="JBHSZO010000009">
    <property type="protein sequence ID" value="MFC7218085.1"/>
    <property type="molecule type" value="Genomic_DNA"/>
</dbReference>
<proteinExistence type="predicted"/>